<organism evidence="3">
    <name type="scientific">Streptantibioticus silvisoli</name>
    <dbReference type="NCBI Taxonomy" id="2705255"/>
    <lineage>
        <taxon>Bacteria</taxon>
        <taxon>Bacillati</taxon>
        <taxon>Actinomycetota</taxon>
        <taxon>Actinomycetes</taxon>
        <taxon>Kitasatosporales</taxon>
        <taxon>Streptomycetaceae</taxon>
        <taxon>Streptantibioticus</taxon>
    </lineage>
</organism>
<proteinExistence type="predicted"/>
<reference evidence="3 4" key="1">
    <citation type="submission" date="2023-05" db="EMBL/GenBank/DDBJ databases">
        <title>Streptantibioticus silvisoli sp. nov., acidotolerant actinomycetes 1 from pine litter.</title>
        <authorList>
            <person name="Swiecimska M."/>
            <person name="Golinska P."/>
            <person name="Sangal V."/>
            <person name="Wachnowicz B."/>
            <person name="Goodfellow M."/>
        </authorList>
    </citation>
    <scope>NUCLEOTIDE SEQUENCE</scope>
    <source>
        <strain evidence="3">SL13</strain>
        <strain evidence="2 4">SL54</strain>
    </source>
</reference>
<feature type="region of interest" description="Disordered" evidence="1">
    <location>
        <begin position="74"/>
        <end position="108"/>
    </location>
</feature>
<accession>A0AA90H642</accession>
<protein>
    <submittedName>
        <fullName evidence="3">Uncharacterized protein</fullName>
    </submittedName>
</protein>
<name>A0AA90H642_9ACTN</name>
<dbReference type="EMBL" id="JABXJJ020000024">
    <property type="protein sequence ID" value="MDI5971663.1"/>
    <property type="molecule type" value="Genomic_DNA"/>
</dbReference>
<dbReference type="AlphaFoldDB" id="A0AA90H642"/>
<evidence type="ECO:0000313" key="4">
    <source>
        <dbReference type="Proteomes" id="UP001156398"/>
    </source>
</evidence>
<keyword evidence="4" id="KW-1185">Reference proteome</keyword>
<dbReference type="Proteomes" id="UP001156398">
    <property type="component" value="Unassembled WGS sequence"/>
</dbReference>
<sequence>MHTYDAFARPPYPSPIPPMRAPHDAVAGSGTPIYDALYSEWRRLFRALPYDRTGEENFEVHALFRGWLPACDHRSAPVPHGNGRHREQGPAALPPGPSAAHTNRMRGL</sequence>
<evidence type="ECO:0000313" key="2">
    <source>
        <dbReference type="EMBL" id="MDI5966321.1"/>
    </source>
</evidence>
<evidence type="ECO:0000313" key="3">
    <source>
        <dbReference type="EMBL" id="MDI5971663.1"/>
    </source>
</evidence>
<gene>
    <name evidence="2" type="ORF">POF43_026925</name>
    <name evidence="3" type="ORF">POF50_020395</name>
</gene>
<comment type="caution">
    <text evidence="3">The sequence shown here is derived from an EMBL/GenBank/DDBJ whole genome shotgun (WGS) entry which is preliminary data.</text>
</comment>
<dbReference type="EMBL" id="JAAGKO020000049">
    <property type="protein sequence ID" value="MDI5966321.1"/>
    <property type="molecule type" value="Genomic_DNA"/>
</dbReference>
<evidence type="ECO:0000256" key="1">
    <source>
        <dbReference type="SAM" id="MobiDB-lite"/>
    </source>
</evidence>